<dbReference type="eggNOG" id="ENOG502S4QF">
    <property type="taxonomic scope" value="Eukaryota"/>
</dbReference>
<dbReference type="STRING" id="2903.R1FH13"/>
<accession>A0A0D3KGE1</accession>
<protein>
    <recommendedName>
        <fullName evidence="4">L-rhamnose mutarotase</fullName>
    </recommendedName>
</protein>
<dbReference type="EnsemblProtists" id="EOD34826">
    <property type="protein sequence ID" value="EOD34826"/>
    <property type="gene ID" value="EMIHUDRAFT_111045"/>
</dbReference>
<dbReference type="KEGG" id="ehx:EMIHUDRAFT_229800"/>
<dbReference type="Pfam" id="PF05336">
    <property type="entry name" value="rhaM"/>
    <property type="match status" value="1"/>
</dbReference>
<dbReference type="Gene3D" id="3.30.70.100">
    <property type="match status" value="1"/>
</dbReference>
<reference evidence="3" key="1">
    <citation type="journal article" date="2013" name="Nature">
        <title>Pan genome of the phytoplankton Emiliania underpins its global distribution.</title>
        <authorList>
            <person name="Read B.A."/>
            <person name="Kegel J."/>
            <person name="Klute M.J."/>
            <person name="Kuo A."/>
            <person name="Lefebvre S.C."/>
            <person name="Maumus F."/>
            <person name="Mayer C."/>
            <person name="Miller J."/>
            <person name="Monier A."/>
            <person name="Salamov A."/>
            <person name="Young J."/>
            <person name="Aguilar M."/>
            <person name="Claverie J.M."/>
            <person name="Frickenhaus S."/>
            <person name="Gonzalez K."/>
            <person name="Herman E.K."/>
            <person name="Lin Y.C."/>
            <person name="Napier J."/>
            <person name="Ogata H."/>
            <person name="Sarno A.F."/>
            <person name="Shmutz J."/>
            <person name="Schroeder D."/>
            <person name="de Vargas C."/>
            <person name="Verret F."/>
            <person name="von Dassow P."/>
            <person name="Valentin K."/>
            <person name="Van de Peer Y."/>
            <person name="Wheeler G."/>
            <person name="Dacks J.B."/>
            <person name="Delwiche C.F."/>
            <person name="Dyhrman S.T."/>
            <person name="Glockner G."/>
            <person name="John U."/>
            <person name="Richards T."/>
            <person name="Worden A.Z."/>
            <person name="Zhang X."/>
            <person name="Grigoriev I.V."/>
            <person name="Allen A.E."/>
            <person name="Bidle K."/>
            <person name="Borodovsky M."/>
            <person name="Bowler C."/>
            <person name="Brownlee C."/>
            <person name="Cock J.M."/>
            <person name="Elias M."/>
            <person name="Gladyshev V.N."/>
            <person name="Groth M."/>
            <person name="Guda C."/>
            <person name="Hadaegh A."/>
            <person name="Iglesias-Rodriguez M.D."/>
            <person name="Jenkins J."/>
            <person name="Jones B.M."/>
            <person name="Lawson T."/>
            <person name="Leese F."/>
            <person name="Lindquist E."/>
            <person name="Lobanov A."/>
            <person name="Lomsadze A."/>
            <person name="Malik S.B."/>
            <person name="Marsh M.E."/>
            <person name="Mackinder L."/>
            <person name="Mock T."/>
            <person name="Mueller-Roeber B."/>
            <person name="Pagarete A."/>
            <person name="Parker M."/>
            <person name="Probert I."/>
            <person name="Quesneville H."/>
            <person name="Raines C."/>
            <person name="Rensing S.A."/>
            <person name="Riano-Pachon D.M."/>
            <person name="Richier S."/>
            <person name="Rokitta S."/>
            <person name="Shiraiwa Y."/>
            <person name="Soanes D.M."/>
            <person name="van der Giezen M."/>
            <person name="Wahlund T.M."/>
            <person name="Williams B."/>
            <person name="Wilson W."/>
            <person name="Wolfe G."/>
            <person name="Wurch L.L."/>
        </authorList>
    </citation>
    <scope>NUCLEOTIDE SEQUENCE</scope>
</reference>
<evidence type="ECO:0000313" key="3">
    <source>
        <dbReference type="Proteomes" id="UP000013827"/>
    </source>
</evidence>
<evidence type="ECO:0000313" key="2">
    <source>
        <dbReference type="EnsemblProtists" id="EOD34826"/>
    </source>
</evidence>
<dbReference type="RefSeq" id="XP_005785863.1">
    <property type="nucleotide sequence ID" value="XM_005785806.1"/>
</dbReference>
<keyword evidence="3" id="KW-1185">Reference proteome</keyword>
<dbReference type="GeneID" id="17280096"/>
<proteinExistence type="predicted"/>
<reference evidence="2" key="2">
    <citation type="submission" date="2024-10" db="UniProtKB">
        <authorList>
            <consortium name="EnsemblProtists"/>
        </authorList>
    </citation>
    <scope>IDENTIFICATION</scope>
</reference>
<dbReference type="AlphaFoldDB" id="A0A0D3KGE1"/>
<evidence type="ECO:0000256" key="1">
    <source>
        <dbReference type="SAM" id="MobiDB-lite"/>
    </source>
</evidence>
<dbReference type="RefSeq" id="XP_005787255.1">
    <property type="nucleotide sequence ID" value="XM_005787198.1"/>
</dbReference>
<dbReference type="InterPro" id="IPR008000">
    <property type="entry name" value="Rham/fucose_mutarotase"/>
</dbReference>
<sequence length="207" mass="23157">MECRSLLLGAAAGAAAFAILDRLRRRRLRGGTYHAGMIRARPELIEQYQQLHDKTWEEVMARMYASNMRDFVVWFHPTTNMMFHQFIYVGTDFDADMARVAADPVVRFWWTYCEPCQEPLHWSGPPPSQGGAGDPAHPGEWWSPLVQVNHCGGWAVDFSPRLGPNPSYTPNHPAGKTSTKDAPPLVHNRTGPAAGWTSSKQPPFVAS</sequence>
<dbReference type="InterPro" id="IPR011008">
    <property type="entry name" value="Dimeric_a/b-barrel"/>
</dbReference>
<dbReference type="KEGG" id="ehx:EMIHUDRAFT_111045"/>
<name>A0A0D3KGE1_EMIH1</name>
<dbReference type="HOGENOM" id="CLU_1328529_0_0_1"/>
<dbReference type="GeneID" id="17278704"/>
<organism evidence="2 3">
    <name type="scientific">Emiliania huxleyi (strain CCMP1516)</name>
    <dbReference type="NCBI Taxonomy" id="280463"/>
    <lineage>
        <taxon>Eukaryota</taxon>
        <taxon>Haptista</taxon>
        <taxon>Haptophyta</taxon>
        <taxon>Prymnesiophyceae</taxon>
        <taxon>Isochrysidales</taxon>
        <taxon>Noelaerhabdaceae</taxon>
        <taxon>Emiliania</taxon>
    </lineage>
</organism>
<evidence type="ECO:0008006" key="4">
    <source>
        <dbReference type="Google" id="ProtNLM"/>
    </source>
</evidence>
<dbReference type="PaxDb" id="2903-EOD33434"/>
<dbReference type="PANTHER" id="PTHR34389:SF2">
    <property type="entry name" value="L-RHAMNOSE MUTAROTASE"/>
    <property type="match status" value="1"/>
</dbReference>
<dbReference type="GO" id="GO:0016857">
    <property type="term" value="F:racemase and epimerase activity, acting on carbohydrates and derivatives"/>
    <property type="evidence" value="ECO:0007669"/>
    <property type="project" value="InterPro"/>
</dbReference>
<dbReference type="SUPFAM" id="SSF54909">
    <property type="entry name" value="Dimeric alpha+beta barrel"/>
    <property type="match status" value="1"/>
</dbReference>
<dbReference type="Proteomes" id="UP000013827">
    <property type="component" value="Unassembled WGS sequence"/>
</dbReference>
<feature type="region of interest" description="Disordered" evidence="1">
    <location>
        <begin position="165"/>
        <end position="207"/>
    </location>
</feature>
<dbReference type="EnsemblProtists" id="EOD33434">
    <property type="protein sequence ID" value="EOD33434"/>
    <property type="gene ID" value="EMIHUDRAFT_229800"/>
</dbReference>
<dbReference type="PANTHER" id="PTHR34389">
    <property type="entry name" value="L-RHAMNOSE MUTAROTASE"/>
    <property type="match status" value="1"/>
</dbReference>